<comment type="subcellular location">
    <subcellularLocation>
        <location evidence="2">Cell membrane</location>
        <topology evidence="2">Single-pass type I membrane protein</topology>
    </subcellularLocation>
</comment>
<comment type="function">
    <text evidence="17">Hydrolyzes extracellular Ap3A into AMP and ADP, and Ap4A into AMP and ATP. Ap3A and Ap4A are diadenosine polyphosphates thought to induce proliferation of vascular smooth muscle cells. Acts as a procoagulant, mediating platelet aggregation at the site of nascent thrombus via release of ADP from Ap3A and activation of ADP receptors.</text>
</comment>
<dbReference type="InterPro" id="IPR017850">
    <property type="entry name" value="Alkaline_phosphatase_core_sf"/>
</dbReference>
<protein>
    <recommendedName>
        <fullName evidence="4">bis(5'-adenosyl)-triphosphatase</fullName>
        <ecNumber evidence="4">3.6.1.29</ecNumber>
    </recommendedName>
    <alternativeName>
        <fullName evidence="19">AP3A hydrolase</fullName>
    </alternativeName>
    <alternativeName>
        <fullName evidence="18">Ectonucleotide pyrophosphatase/phosphodiesterase family member 4</fullName>
    </alternativeName>
</protein>
<keyword evidence="8" id="KW-0479">Metal-binding</keyword>
<dbReference type="GO" id="GO:0047710">
    <property type="term" value="F:bis(5'-adenosyl)-triphosphatase activity"/>
    <property type="evidence" value="ECO:0000318"/>
    <property type="project" value="GO_Central"/>
</dbReference>
<dbReference type="Gene3D" id="3.30.1360.180">
    <property type="match status" value="1"/>
</dbReference>
<evidence type="ECO:0000256" key="8">
    <source>
        <dbReference type="ARBA" id="ARBA00022723"/>
    </source>
</evidence>
<keyword evidence="23" id="KW-1185">Reference proteome</keyword>
<keyword evidence="10" id="KW-0378">Hydrolase</keyword>
<keyword evidence="6 21" id="KW-0812">Transmembrane</keyword>
<dbReference type="GO" id="GO:0007596">
    <property type="term" value="P:blood coagulation"/>
    <property type="evidence" value="ECO:0007669"/>
    <property type="project" value="UniProtKB-KW"/>
</dbReference>
<reference evidence="22" key="3">
    <citation type="submission" date="2025-09" db="UniProtKB">
        <authorList>
            <consortium name="Ensembl"/>
        </authorList>
    </citation>
    <scope>IDENTIFICATION</scope>
    <source>
        <strain evidence="22">Hd-rR</strain>
    </source>
</reference>
<dbReference type="STRING" id="8090.ENSORLP00000005502"/>
<name>H2LHN8_ORYLA</name>
<evidence type="ECO:0000256" key="16">
    <source>
        <dbReference type="ARBA" id="ARBA00023180"/>
    </source>
</evidence>
<keyword evidence="5" id="KW-1003">Cell membrane</keyword>
<dbReference type="Proteomes" id="UP000001038">
    <property type="component" value="Chromosome 2"/>
</dbReference>
<keyword evidence="9" id="KW-0732">Signal</keyword>
<comment type="cofactor">
    <cofactor evidence="1">
        <name>Zn(2+)</name>
        <dbReference type="ChEBI" id="CHEBI:29105"/>
    </cofactor>
</comment>
<evidence type="ECO:0000256" key="18">
    <source>
        <dbReference type="ARBA" id="ARBA00031114"/>
    </source>
</evidence>
<proteinExistence type="inferred from homology"/>
<evidence type="ECO:0000313" key="23">
    <source>
        <dbReference type="Proteomes" id="UP000001038"/>
    </source>
</evidence>
<evidence type="ECO:0000256" key="14">
    <source>
        <dbReference type="ARBA" id="ARBA00023136"/>
    </source>
</evidence>
<dbReference type="SUPFAM" id="SSF53649">
    <property type="entry name" value="Alkaline phosphatase-like"/>
    <property type="match status" value="1"/>
</dbReference>
<gene>
    <name evidence="22" type="primary">ENPP4</name>
    <name evidence="22" type="synonym">enpp4</name>
</gene>
<dbReference type="eggNOG" id="KOG2645">
    <property type="taxonomic scope" value="Eukaryota"/>
</dbReference>
<dbReference type="Bgee" id="ENSORLG00000004391">
    <property type="expression patterns" value="Expressed in blastula and 14 other cell types or tissues"/>
</dbReference>
<dbReference type="PANTHER" id="PTHR10151:SF79">
    <property type="entry name" value="BIS(5'-ADENOSYL)-TRIPHOSPHATASE ENPP4"/>
    <property type="match status" value="1"/>
</dbReference>
<evidence type="ECO:0000256" key="2">
    <source>
        <dbReference type="ARBA" id="ARBA00004251"/>
    </source>
</evidence>
<organism evidence="22 23">
    <name type="scientific">Oryzias latipes</name>
    <name type="common">Japanese rice fish</name>
    <name type="synonym">Japanese killifish</name>
    <dbReference type="NCBI Taxonomy" id="8090"/>
    <lineage>
        <taxon>Eukaryota</taxon>
        <taxon>Metazoa</taxon>
        <taxon>Chordata</taxon>
        <taxon>Craniata</taxon>
        <taxon>Vertebrata</taxon>
        <taxon>Euteleostomi</taxon>
        <taxon>Actinopterygii</taxon>
        <taxon>Neopterygii</taxon>
        <taxon>Teleostei</taxon>
        <taxon>Neoteleostei</taxon>
        <taxon>Acanthomorphata</taxon>
        <taxon>Ovalentaria</taxon>
        <taxon>Atherinomorphae</taxon>
        <taxon>Beloniformes</taxon>
        <taxon>Adrianichthyidae</taxon>
        <taxon>Oryziinae</taxon>
        <taxon>Oryzias</taxon>
    </lineage>
</organism>
<feature type="transmembrane region" description="Helical" evidence="21">
    <location>
        <begin position="466"/>
        <end position="487"/>
    </location>
</feature>
<reference evidence="22" key="2">
    <citation type="submission" date="2025-08" db="UniProtKB">
        <authorList>
            <consortium name="Ensembl"/>
        </authorList>
    </citation>
    <scope>IDENTIFICATION</scope>
    <source>
        <strain evidence="22">Hd-rR</strain>
    </source>
</reference>
<sequence>MCAPRILKFDTGSGQSDSVYVDVFLFQNAWIQCWWIDEVVVVVVGKVNVTGVVRVMPTCAPPNRMLLEILVGFLCGVSATEKDMVPPLPLLLVSFDGFRADYLNRFPMQNLKLLYSEGVLVEELTNVFITKTFPNHYSLVTGLFAESHGILASNMFDPISHKHFNIKNDTDPAWWSEAEPLWLTALDSGYKTAAVMWPGSDVLIGNRTATHFFPYNSDITFQERLGNVTSWMLGNGTEPGVMFTALYWEEPDRSGHFFGPDNTTAMAKVLKEVDDNIGLLVSELKRTGLWGHVNLIITSDHGMAQCSNDRLIRLDDCLHPDNYTLVDLTPVAALIPNGDPEAVFDLLKKCHPHMTAYLKKAIPDRLHYRNNERIQPLLLIADEGWTIVQRGNKLPRMGDHGYDNSLHSMHPFLAAVGPSFHKGVQMKSLQSVDVYPLMCSLLSVPPGPNNGSLNHSRCLLAHESCWTLSQAIVLVVGVLLVLTLITGRFKQFRVPLFSKGFKDGAKFLRWRLTTILKSLILLLCLTFYGSVRLKICLKSVLPKIQVASNGN</sequence>
<reference evidence="22 23" key="1">
    <citation type="journal article" date="2007" name="Nature">
        <title>The medaka draft genome and insights into vertebrate genome evolution.</title>
        <authorList>
            <person name="Kasahara M."/>
            <person name="Naruse K."/>
            <person name="Sasaki S."/>
            <person name="Nakatani Y."/>
            <person name="Qu W."/>
            <person name="Ahsan B."/>
            <person name="Yamada T."/>
            <person name="Nagayasu Y."/>
            <person name="Doi K."/>
            <person name="Kasai Y."/>
            <person name="Jindo T."/>
            <person name="Kobayashi D."/>
            <person name="Shimada A."/>
            <person name="Toyoda A."/>
            <person name="Kuroki Y."/>
            <person name="Fujiyama A."/>
            <person name="Sasaki T."/>
            <person name="Shimizu A."/>
            <person name="Asakawa S."/>
            <person name="Shimizu N."/>
            <person name="Hashimoto S."/>
            <person name="Yang J."/>
            <person name="Lee Y."/>
            <person name="Matsushima K."/>
            <person name="Sugano S."/>
            <person name="Sakaizumi M."/>
            <person name="Narita T."/>
            <person name="Ohishi K."/>
            <person name="Haga S."/>
            <person name="Ohta F."/>
            <person name="Nomoto H."/>
            <person name="Nogata K."/>
            <person name="Morishita T."/>
            <person name="Endo T."/>
            <person name="Shin-I T."/>
            <person name="Takeda H."/>
            <person name="Morishita S."/>
            <person name="Kohara Y."/>
        </authorList>
    </citation>
    <scope>NUCLEOTIDE SEQUENCE [LARGE SCALE GENOMIC DNA]</scope>
    <source>
        <strain evidence="22 23">Hd-rR</strain>
    </source>
</reference>
<evidence type="ECO:0000256" key="13">
    <source>
        <dbReference type="ARBA" id="ARBA00023084"/>
    </source>
</evidence>
<evidence type="ECO:0000256" key="10">
    <source>
        <dbReference type="ARBA" id="ARBA00022801"/>
    </source>
</evidence>
<evidence type="ECO:0000256" key="20">
    <source>
        <dbReference type="ARBA" id="ARBA00047780"/>
    </source>
</evidence>
<dbReference type="InterPro" id="IPR002591">
    <property type="entry name" value="Phosphodiest/P_Trfase"/>
</dbReference>
<evidence type="ECO:0000256" key="3">
    <source>
        <dbReference type="ARBA" id="ARBA00010594"/>
    </source>
</evidence>
<dbReference type="AlphaFoldDB" id="H2LHN8"/>
<dbReference type="EC" id="3.6.1.29" evidence="4"/>
<dbReference type="CDD" id="cd16018">
    <property type="entry name" value="Enpp"/>
    <property type="match status" value="1"/>
</dbReference>
<dbReference type="GeneTree" id="ENSGT00940000158831"/>
<evidence type="ECO:0000256" key="21">
    <source>
        <dbReference type="SAM" id="Phobius"/>
    </source>
</evidence>
<keyword evidence="13" id="KW-0094">Blood coagulation</keyword>
<comment type="catalytic activity">
    <reaction evidence="20">
        <text>P(1),P(3)-bis(5'-adenosyl) triphosphate + H2O = AMP + ADP + 2 H(+)</text>
        <dbReference type="Rhea" id="RHEA:13893"/>
        <dbReference type="ChEBI" id="CHEBI:15377"/>
        <dbReference type="ChEBI" id="CHEBI:15378"/>
        <dbReference type="ChEBI" id="CHEBI:58529"/>
        <dbReference type="ChEBI" id="CHEBI:456215"/>
        <dbReference type="ChEBI" id="CHEBI:456216"/>
        <dbReference type="EC" id="3.6.1.29"/>
    </reaction>
</comment>
<accession>H2LHN8</accession>
<dbReference type="Ensembl" id="ENSORLT00000005503.2">
    <property type="protein sequence ID" value="ENSORLP00000005502.2"/>
    <property type="gene ID" value="ENSORLG00000004391.2"/>
</dbReference>
<feature type="transmembrane region" description="Helical" evidence="21">
    <location>
        <begin position="508"/>
        <end position="529"/>
    </location>
</feature>
<dbReference type="Gene3D" id="3.40.720.10">
    <property type="entry name" value="Alkaline Phosphatase, subunit A"/>
    <property type="match status" value="1"/>
</dbReference>
<dbReference type="FunCoup" id="H2LHN8">
    <property type="interactions" value="346"/>
</dbReference>
<evidence type="ECO:0000256" key="9">
    <source>
        <dbReference type="ARBA" id="ARBA00022729"/>
    </source>
</evidence>
<evidence type="ECO:0000256" key="19">
    <source>
        <dbReference type="ARBA" id="ARBA00031824"/>
    </source>
</evidence>
<keyword evidence="7" id="KW-0356">Hemostasis</keyword>
<keyword evidence="14 21" id="KW-0472">Membrane</keyword>
<evidence type="ECO:0000256" key="17">
    <source>
        <dbReference type="ARBA" id="ARBA00025036"/>
    </source>
</evidence>
<evidence type="ECO:0000256" key="12">
    <source>
        <dbReference type="ARBA" id="ARBA00022989"/>
    </source>
</evidence>
<evidence type="ECO:0000256" key="1">
    <source>
        <dbReference type="ARBA" id="ARBA00001947"/>
    </source>
</evidence>
<dbReference type="Pfam" id="PF01663">
    <property type="entry name" value="Phosphodiest"/>
    <property type="match status" value="1"/>
</dbReference>
<keyword evidence="12 21" id="KW-1133">Transmembrane helix</keyword>
<evidence type="ECO:0000313" key="22">
    <source>
        <dbReference type="Ensembl" id="ENSORLP00000005502.2"/>
    </source>
</evidence>
<comment type="similarity">
    <text evidence="3">Belongs to the nucleotide pyrophosphatase/phosphodiesterase family.</text>
</comment>
<evidence type="ECO:0000256" key="7">
    <source>
        <dbReference type="ARBA" id="ARBA00022696"/>
    </source>
</evidence>
<dbReference type="GO" id="GO:0005886">
    <property type="term" value="C:plasma membrane"/>
    <property type="evidence" value="ECO:0007669"/>
    <property type="project" value="UniProtKB-SubCell"/>
</dbReference>
<evidence type="ECO:0000256" key="6">
    <source>
        <dbReference type="ARBA" id="ARBA00022692"/>
    </source>
</evidence>
<keyword evidence="11" id="KW-0862">Zinc</keyword>
<evidence type="ECO:0000256" key="5">
    <source>
        <dbReference type="ARBA" id="ARBA00022475"/>
    </source>
</evidence>
<keyword evidence="15" id="KW-1015">Disulfide bond</keyword>
<keyword evidence="16" id="KW-0325">Glycoprotein</keyword>
<dbReference type="PANTHER" id="PTHR10151">
    <property type="entry name" value="ECTONUCLEOTIDE PYROPHOSPHATASE/PHOSPHODIESTERASE"/>
    <property type="match status" value="1"/>
</dbReference>
<evidence type="ECO:0000256" key="4">
    <source>
        <dbReference type="ARBA" id="ARBA00012377"/>
    </source>
</evidence>
<evidence type="ECO:0000256" key="11">
    <source>
        <dbReference type="ARBA" id="ARBA00022833"/>
    </source>
</evidence>
<dbReference type="GO" id="GO:0046872">
    <property type="term" value="F:metal ion binding"/>
    <property type="evidence" value="ECO:0007669"/>
    <property type="project" value="UniProtKB-KW"/>
</dbReference>
<evidence type="ECO:0000256" key="15">
    <source>
        <dbReference type="ARBA" id="ARBA00023157"/>
    </source>
</evidence>
<dbReference type="InParanoid" id="H2LHN8"/>